<evidence type="ECO:0000256" key="2">
    <source>
        <dbReference type="HAMAP-Rule" id="MF_00791"/>
    </source>
</evidence>
<dbReference type="EMBL" id="AAOF01000001">
    <property type="protein sequence ID" value="EAR23301.1"/>
    <property type="molecule type" value="Genomic_DNA"/>
</dbReference>
<dbReference type="HAMAP" id="MF_00791">
    <property type="entry name" value="ApaG"/>
    <property type="match status" value="1"/>
</dbReference>
<dbReference type="AlphaFoldDB" id="A4BLW3"/>
<dbReference type="InterPro" id="IPR023065">
    <property type="entry name" value="Uncharacterised_ApaG"/>
</dbReference>
<comment type="caution">
    <text evidence="4">The sequence shown here is derived from an EMBL/GenBank/DDBJ whole genome shotgun (WGS) entry which is preliminary data.</text>
</comment>
<dbReference type="NCBIfam" id="NF003967">
    <property type="entry name" value="PRK05461.1"/>
    <property type="match status" value="1"/>
</dbReference>
<dbReference type="RefSeq" id="WP_005004428.1">
    <property type="nucleotide sequence ID" value="NZ_CH672427.1"/>
</dbReference>
<proteinExistence type="inferred from homology"/>
<evidence type="ECO:0000256" key="1">
    <source>
        <dbReference type="ARBA" id="ARBA00017693"/>
    </source>
</evidence>
<protein>
    <recommendedName>
        <fullName evidence="1 2">Protein ApaG</fullName>
    </recommendedName>
</protein>
<keyword evidence="5" id="KW-1185">Reference proteome</keyword>
<dbReference type="PROSITE" id="PS51087">
    <property type="entry name" value="APAG"/>
    <property type="match status" value="1"/>
</dbReference>
<dbReference type="SUPFAM" id="SSF110069">
    <property type="entry name" value="ApaG-like"/>
    <property type="match status" value="1"/>
</dbReference>
<dbReference type="InterPro" id="IPR036767">
    <property type="entry name" value="ApaG_sf"/>
</dbReference>
<dbReference type="PANTHER" id="PTHR14289">
    <property type="entry name" value="F-BOX ONLY PROTEIN 3"/>
    <property type="match status" value="1"/>
</dbReference>
<dbReference type="eggNOG" id="COG2967">
    <property type="taxonomic scope" value="Bacteria"/>
</dbReference>
<dbReference type="InterPro" id="IPR007474">
    <property type="entry name" value="ApaG_domain"/>
</dbReference>
<dbReference type="HOGENOM" id="CLU_128074_0_0_6"/>
<accession>A4BLW3</accession>
<sequence>MTDRGRYAVDVKVDAVYLPTQSNPTERRYAFAYTVIIRNTGVVDVTLLSRHWVITDAEGRVREVRGEGVIGQQPLIAPGESFKYTSGTVIETPVGTMHGSYRLQASDGVEFDAAIDAFRLADPRTVH</sequence>
<name>A4BLW3_9GAMM</name>
<organism evidence="4 5">
    <name type="scientific">Nitrococcus mobilis Nb-231</name>
    <dbReference type="NCBI Taxonomy" id="314278"/>
    <lineage>
        <taxon>Bacteria</taxon>
        <taxon>Pseudomonadati</taxon>
        <taxon>Pseudomonadota</taxon>
        <taxon>Gammaproteobacteria</taxon>
        <taxon>Chromatiales</taxon>
        <taxon>Ectothiorhodospiraceae</taxon>
        <taxon>Nitrococcus</taxon>
    </lineage>
</organism>
<dbReference type="Gene3D" id="2.60.40.1470">
    <property type="entry name" value="ApaG domain"/>
    <property type="match status" value="1"/>
</dbReference>
<evidence type="ECO:0000313" key="4">
    <source>
        <dbReference type="EMBL" id="EAR23301.1"/>
    </source>
</evidence>
<dbReference type="STRING" id="314278.NB231_15813"/>
<evidence type="ECO:0000259" key="3">
    <source>
        <dbReference type="PROSITE" id="PS51087"/>
    </source>
</evidence>
<gene>
    <name evidence="2" type="primary">apaG</name>
    <name evidence="4" type="ORF">NB231_15813</name>
</gene>
<dbReference type="GO" id="GO:0070987">
    <property type="term" value="P:error-free translesion synthesis"/>
    <property type="evidence" value="ECO:0007669"/>
    <property type="project" value="TreeGrafter"/>
</dbReference>
<evidence type="ECO:0000313" key="5">
    <source>
        <dbReference type="Proteomes" id="UP000003374"/>
    </source>
</evidence>
<feature type="domain" description="ApaG" evidence="3">
    <location>
        <begin position="3"/>
        <end position="127"/>
    </location>
</feature>
<dbReference type="PANTHER" id="PTHR14289:SF16">
    <property type="entry name" value="POLYMERASE DELTA-INTERACTING PROTEIN 2"/>
    <property type="match status" value="1"/>
</dbReference>
<reference evidence="4 5" key="1">
    <citation type="submission" date="2006-02" db="EMBL/GenBank/DDBJ databases">
        <authorList>
            <person name="Waterbury J."/>
            <person name="Ferriera S."/>
            <person name="Johnson J."/>
            <person name="Kravitz S."/>
            <person name="Halpern A."/>
            <person name="Remington K."/>
            <person name="Beeson K."/>
            <person name="Tran B."/>
            <person name="Rogers Y.-H."/>
            <person name="Friedman R."/>
            <person name="Venter J.C."/>
        </authorList>
    </citation>
    <scope>NUCLEOTIDE SEQUENCE [LARGE SCALE GENOMIC DNA]</scope>
    <source>
        <strain evidence="4 5">Nb-231</strain>
    </source>
</reference>
<dbReference type="Proteomes" id="UP000003374">
    <property type="component" value="Unassembled WGS sequence"/>
</dbReference>
<dbReference type="OrthoDB" id="9795226at2"/>
<dbReference type="Pfam" id="PF04379">
    <property type="entry name" value="DUF525"/>
    <property type="match status" value="1"/>
</dbReference>